<proteinExistence type="predicted"/>
<evidence type="ECO:0000313" key="4">
    <source>
        <dbReference type="Proteomes" id="UP000217528"/>
    </source>
</evidence>
<dbReference type="GO" id="GO:0003700">
    <property type="term" value="F:DNA-binding transcription factor activity"/>
    <property type="evidence" value="ECO:0007669"/>
    <property type="project" value="InterPro"/>
</dbReference>
<dbReference type="PANTHER" id="PTHR35090">
    <property type="entry name" value="DNA-DIRECTED RNA POLYMERASE SUBUNIT I"/>
    <property type="match status" value="1"/>
</dbReference>
<dbReference type="OrthoDB" id="371687at2157"/>
<dbReference type="Pfam" id="PF01022">
    <property type="entry name" value="HTH_5"/>
    <property type="match status" value="1"/>
</dbReference>
<protein>
    <submittedName>
        <fullName evidence="3">V4R domain protein</fullName>
    </submittedName>
</protein>
<dbReference type="SUPFAM" id="SSF46785">
    <property type="entry name" value="Winged helix' DNA-binding domain"/>
    <property type="match status" value="1"/>
</dbReference>
<sequence>MIPINIYENTKIKIYSTSDGIKIVTSPIKIQILNMLTDKVSEADIVKETGKSKSTISVHLKNLLDERIISYKAHPLDRRSKLFYIYADYIGEIYPDNIIYALPEIEQDISKKEGLFIEIYRQFKGLLLHHGLDVSPLEIITGERIGKKTYDEFKAETLDELLDELKQRFLDLGLGDLSINITDDSLMFKLKECHECYNLEYNMATCNIVKGMLKGIFSAFYKKAVSVEEVECCSKYDDHCTFIVEK</sequence>
<comment type="caution">
    <text evidence="2">The sequence shown here is derived from an EMBL/GenBank/DDBJ whole genome shotgun (WGS) entry which is preliminary data.</text>
</comment>
<dbReference type="InterPro" id="IPR036390">
    <property type="entry name" value="WH_DNA-bd_sf"/>
</dbReference>
<accession>A0A2A2HEC7</accession>
<dbReference type="InterPro" id="IPR001845">
    <property type="entry name" value="HTH_ArsR_DNA-bd_dom"/>
</dbReference>
<dbReference type="Proteomes" id="UP000217528">
    <property type="component" value="Unassembled WGS sequence"/>
</dbReference>
<dbReference type="InterPro" id="IPR004096">
    <property type="entry name" value="V4R"/>
</dbReference>
<dbReference type="Gene3D" id="1.10.10.10">
    <property type="entry name" value="Winged helix-like DNA-binding domain superfamily/Winged helix DNA-binding domain"/>
    <property type="match status" value="1"/>
</dbReference>
<dbReference type="Gene3D" id="3.30.1380.20">
    <property type="entry name" value="Trafficking protein particle complex subunit 3"/>
    <property type="match status" value="1"/>
</dbReference>
<reference evidence="3 5" key="1">
    <citation type="submission" date="2016-04" db="EMBL/GenBank/DDBJ databases">
        <title>Genome sequence of Methanosphaera cuniculi DSM 4103.</title>
        <authorList>
            <person name="Poehlein A."/>
            <person name="Seedorf H."/>
            <person name="Daniel R."/>
        </authorList>
    </citation>
    <scope>NUCLEOTIDE SEQUENCE [LARGE SCALE GENOMIC DNA]</scope>
    <source>
        <strain evidence="3 5">DSM 4103</strain>
    </source>
</reference>
<gene>
    <name evidence="2" type="ORF">ASJ82_02515</name>
    <name evidence="3" type="ORF">MSCUN_12280</name>
</gene>
<dbReference type="InterPro" id="IPR011991">
    <property type="entry name" value="ArsR-like_HTH"/>
</dbReference>
<keyword evidence="4" id="KW-1185">Reference proteome</keyword>
<reference evidence="2 4" key="2">
    <citation type="journal article" date="2017" name="BMC Genomics">
        <title>Genomic analysis of methanogenic archaea reveals a shift towards energy conservation.</title>
        <authorList>
            <person name="Gilmore S.P."/>
            <person name="Henske J.K."/>
            <person name="Sexton J.A."/>
            <person name="Solomon K.V."/>
            <person name="Seppala S."/>
            <person name="Yoo J.I."/>
            <person name="Huyett L.M."/>
            <person name="Pressman A."/>
            <person name="Cogan J.Z."/>
            <person name="Kivenson V."/>
            <person name="Peng X."/>
            <person name="Tan Y."/>
            <person name="Valentine D.L."/>
            <person name="O'Malley M.A."/>
        </authorList>
    </citation>
    <scope>NUCLEOTIDE SEQUENCE [LARGE SCALE GENOMIC DNA]</scope>
    <source>
        <strain evidence="2 4">1R-7</strain>
    </source>
</reference>
<feature type="domain" description="4-vinyl reductase 4VR" evidence="1">
    <location>
        <begin position="185"/>
        <end position="246"/>
    </location>
</feature>
<dbReference type="CDD" id="cd00090">
    <property type="entry name" value="HTH_ARSR"/>
    <property type="match status" value="1"/>
</dbReference>
<dbReference type="EMBL" id="LWMS01000042">
    <property type="protein sequence ID" value="PWL07985.1"/>
    <property type="molecule type" value="Genomic_DNA"/>
</dbReference>
<dbReference type="RefSeq" id="WP_095608267.1">
    <property type="nucleotide sequence ID" value="NZ_LMVN01000007.1"/>
</dbReference>
<dbReference type="Pfam" id="PF02830">
    <property type="entry name" value="V4R"/>
    <property type="match status" value="1"/>
</dbReference>
<name>A0A2A2HEC7_9EURY</name>
<dbReference type="SMART" id="SM00989">
    <property type="entry name" value="V4R"/>
    <property type="match status" value="1"/>
</dbReference>
<dbReference type="PANTHER" id="PTHR35090:SF2">
    <property type="entry name" value="ARSR FAMILY TRANSCRIPTIONAL REGULATOR"/>
    <property type="match status" value="1"/>
</dbReference>
<dbReference type="AlphaFoldDB" id="A0A2A2HEC7"/>
<organism evidence="2 4">
    <name type="scientific">Methanosphaera cuniculi</name>
    <dbReference type="NCBI Taxonomy" id="1077256"/>
    <lineage>
        <taxon>Archaea</taxon>
        <taxon>Methanobacteriati</taxon>
        <taxon>Methanobacteriota</taxon>
        <taxon>Methanomada group</taxon>
        <taxon>Methanobacteria</taxon>
        <taxon>Methanobacteriales</taxon>
        <taxon>Methanobacteriaceae</taxon>
        <taxon>Methanosphaera</taxon>
    </lineage>
</organism>
<dbReference type="InterPro" id="IPR036388">
    <property type="entry name" value="WH-like_DNA-bd_sf"/>
</dbReference>
<evidence type="ECO:0000313" key="5">
    <source>
        <dbReference type="Proteomes" id="UP000246004"/>
    </source>
</evidence>
<evidence type="ECO:0000259" key="1">
    <source>
        <dbReference type="SMART" id="SM00989"/>
    </source>
</evidence>
<evidence type="ECO:0000313" key="2">
    <source>
        <dbReference type="EMBL" id="PAV07821.1"/>
    </source>
</evidence>
<dbReference type="InterPro" id="IPR024096">
    <property type="entry name" value="NO_sig/Golgi_transp_ligand-bd"/>
</dbReference>
<evidence type="ECO:0000313" key="3">
    <source>
        <dbReference type="EMBL" id="PWL07985.1"/>
    </source>
</evidence>
<dbReference type="Proteomes" id="UP000246004">
    <property type="component" value="Unassembled WGS sequence"/>
</dbReference>
<dbReference type="EMBL" id="LMVN01000007">
    <property type="protein sequence ID" value="PAV07821.1"/>
    <property type="molecule type" value="Genomic_DNA"/>
</dbReference>
<dbReference type="SUPFAM" id="SSF111126">
    <property type="entry name" value="Ligand-binding domain in the NO signalling and Golgi transport"/>
    <property type="match status" value="1"/>
</dbReference>